<feature type="region of interest" description="Disordered" evidence="1">
    <location>
        <begin position="152"/>
        <end position="175"/>
    </location>
</feature>
<accession>A0A2J7ZI18</accession>
<comment type="caution">
    <text evidence="2">The sequence shown here is derived from an EMBL/GenBank/DDBJ whole genome shotgun (WGS) entry which is preliminary data.</text>
</comment>
<organism evidence="2 3">
    <name type="scientific">Tetrabaena socialis</name>
    <dbReference type="NCBI Taxonomy" id="47790"/>
    <lineage>
        <taxon>Eukaryota</taxon>
        <taxon>Viridiplantae</taxon>
        <taxon>Chlorophyta</taxon>
        <taxon>core chlorophytes</taxon>
        <taxon>Chlorophyceae</taxon>
        <taxon>CS clade</taxon>
        <taxon>Chlamydomonadales</taxon>
        <taxon>Tetrabaenaceae</taxon>
        <taxon>Tetrabaena</taxon>
    </lineage>
</organism>
<dbReference type="AlphaFoldDB" id="A0A2J7ZI18"/>
<reference evidence="2 3" key="1">
    <citation type="journal article" date="2017" name="Mol. Biol. Evol.">
        <title>The 4-celled Tetrabaena socialis nuclear genome reveals the essential components for genetic control of cell number at the origin of multicellularity in the volvocine lineage.</title>
        <authorList>
            <person name="Featherston J."/>
            <person name="Arakaki Y."/>
            <person name="Hanschen E.R."/>
            <person name="Ferris P.J."/>
            <person name="Michod R.E."/>
            <person name="Olson B.J.S.C."/>
            <person name="Nozaki H."/>
            <person name="Durand P.M."/>
        </authorList>
    </citation>
    <scope>NUCLEOTIDE SEQUENCE [LARGE SCALE GENOMIC DNA]</scope>
    <source>
        <strain evidence="2 3">NIES-571</strain>
    </source>
</reference>
<evidence type="ECO:0000256" key="1">
    <source>
        <dbReference type="SAM" id="MobiDB-lite"/>
    </source>
</evidence>
<feature type="region of interest" description="Disordered" evidence="1">
    <location>
        <begin position="105"/>
        <end position="128"/>
    </location>
</feature>
<keyword evidence="3" id="KW-1185">Reference proteome</keyword>
<feature type="compositionally biased region" description="Basic residues" evidence="1">
    <location>
        <begin position="110"/>
        <end position="128"/>
    </location>
</feature>
<proteinExistence type="predicted"/>
<name>A0A2J7ZI18_9CHLO</name>
<protein>
    <submittedName>
        <fullName evidence="2">Uncharacterized protein</fullName>
    </submittedName>
</protein>
<gene>
    <name evidence="2" type="ORF">TSOC_014295</name>
</gene>
<dbReference type="EMBL" id="PGGS01001952">
    <property type="protein sequence ID" value="PNG99915.1"/>
    <property type="molecule type" value="Genomic_DNA"/>
</dbReference>
<feature type="region of interest" description="Disordered" evidence="1">
    <location>
        <begin position="1"/>
        <end position="32"/>
    </location>
</feature>
<feature type="non-terminal residue" evidence="2">
    <location>
        <position position="321"/>
    </location>
</feature>
<evidence type="ECO:0000313" key="3">
    <source>
        <dbReference type="Proteomes" id="UP000236333"/>
    </source>
</evidence>
<dbReference type="Proteomes" id="UP000236333">
    <property type="component" value="Unassembled WGS sequence"/>
</dbReference>
<feature type="compositionally biased region" description="Basic and acidic residues" evidence="1">
    <location>
        <begin position="11"/>
        <end position="22"/>
    </location>
</feature>
<evidence type="ECO:0000313" key="2">
    <source>
        <dbReference type="EMBL" id="PNG99915.1"/>
    </source>
</evidence>
<sequence>MSVSSATSDGAEGRREASEARQRRMSARRGGGRSGEVLAEACGACMAFVAFGVHSLTVVGPHSVPVLAAVLVLASASGGLEEDKVTQEGALTWELLRLSAAAVGHGLSSNRRRRHHLSGSKPCRRRRHSSSSNVRCRCLGCRHRGLREVGQAARNVQRGHQRQGLRPRQPLRPAPARISPHLVECRPHICPRHHPRLRLRLRLRFRLPGKADGGRPKQPRRAGSVARTRLRLRLKLRMGRPRGPHPRAAIQQPGGEAHSTRKHGCSPDSAANDGGARGLLGGSSAVSAWNEVLLKKARVMVLERSSTVLASAWVTCGGGRG</sequence>
<feature type="compositionally biased region" description="Basic residues" evidence="1">
    <location>
        <begin position="228"/>
        <end position="245"/>
    </location>
</feature>
<feature type="region of interest" description="Disordered" evidence="1">
    <location>
        <begin position="208"/>
        <end position="273"/>
    </location>
</feature>